<dbReference type="GO" id="GO:0005886">
    <property type="term" value="C:plasma membrane"/>
    <property type="evidence" value="ECO:0007669"/>
    <property type="project" value="UniProtKB-SubCell"/>
</dbReference>
<dbReference type="FunFam" id="3.80.10.10:FF:001438">
    <property type="entry name" value="Uncharacterized protein"/>
    <property type="match status" value="1"/>
</dbReference>
<evidence type="ECO:0000256" key="4">
    <source>
        <dbReference type="ARBA" id="ARBA00022692"/>
    </source>
</evidence>
<dbReference type="SMART" id="SM00369">
    <property type="entry name" value="LRR_TYP"/>
    <property type="match status" value="16"/>
</dbReference>
<evidence type="ECO:0000256" key="1">
    <source>
        <dbReference type="ARBA" id="ARBA00004236"/>
    </source>
</evidence>
<evidence type="ECO:0000256" key="6">
    <source>
        <dbReference type="ARBA" id="ARBA00022737"/>
    </source>
</evidence>
<evidence type="ECO:0000313" key="12">
    <source>
        <dbReference type="Proteomes" id="UP000735302"/>
    </source>
</evidence>
<dbReference type="PANTHER" id="PTHR45712:SF22">
    <property type="entry name" value="INSULIN-LIKE GROWTH FACTOR-BINDING PROTEIN COMPLEX ACID LABILE SUBUNIT"/>
    <property type="match status" value="1"/>
</dbReference>
<evidence type="ECO:0000256" key="10">
    <source>
        <dbReference type="SAM" id="SignalP"/>
    </source>
</evidence>
<comment type="subcellular location">
    <subcellularLocation>
        <location evidence="1">Cell membrane</location>
    </subcellularLocation>
</comment>
<dbReference type="EMBL" id="BLXT01006199">
    <property type="protein sequence ID" value="GFO29954.1"/>
    <property type="molecule type" value="Genomic_DNA"/>
</dbReference>
<keyword evidence="8" id="KW-0472">Membrane</keyword>
<dbReference type="SMART" id="SM00365">
    <property type="entry name" value="LRR_SD22"/>
    <property type="match status" value="4"/>
</dbReference>
<evidence type="ECO:0000256" key="3">
    <source>
        <dbReference type="ARBA" id="ARBA00022614"/>
    </source>
</evidence>
<evidence type="ECO:0000256" key="7">
    <source>
        <dbReference type="ARBA" id="ARBA00022989"/>
    </source>
</evidence>
<dbReference type="InterPro" id="IPR001611">
    <property type="entry name" value="Leu-rich_rpt"/>
</dbReference>
<keyword evidence="5 10" id="KW-0732">Signal</keyword>
<evidence type="ECO:0000256" key="8">
    <source>
        <dbReference type="ARBA" id="ARBA00023136"/>
    </source>
</evidence>
<dbReference type="PANTHER" id="PTHR45712">
    <property type="entry name" value="AGAP008170-PA"/>
    <property type="match status" value="1"/>
</dbReference>
<dbReference type="InterPro" id="IPR003591">
    <property type="entry name" value="Leu-rich_rpt_typical-subtyp"/>
</dbReference>
<evidence type="ECO:0000313" key="11">
    <source>
        <dbReference type="EMBL" id="GFO29954.1"/>
    </source>
</evidence>
<evidence type="ECO:0000256" key="2">
    <source>
        <dbReference type="ARBA" id="ARBA00022475"/>
    </source>
</evidence>
<accession>A0AAV4CGP1</accession>
<organism evidence="11 12">
    <name type="scientific">Plakobranchus ocellatus</name>
    <dbReference type="NCBI Taxonomy" id="259542"/>
    <lineage>
        <taxon>Eukaryota</taxon>
        <taxon>Metazoa</taxon>
        <taxon>Spiralia</taxon>
        <taxon>Lophotrochozoa</taxon>
        <taxon>Mollusca</taxon>
        <taxon>Gastropoda</taxon>
        <taxon>Heterobranchia</taxon>
        <taxon>Euthyneura</taxon>
        <taxon>Panpulmonata</taxon>
        <taxon>Sacoglossa</taxon>
        <taxon>Placobranchoidea</taxon>
        <taxon>Plakobranchidae</taxon>
        <taxon>Plakobranchus</taxon>
    </lineage>
</organism>
<keyword evidence="3" id="KW-0433">Leucine-rich repeat</keyword>
<dbReference type="PRINTS" id="PR00019">
    <property type="entry name" value="LEURICHRPT"/>
</dbReference>
<keyword evidence="11" id="KW-0675">Receptor</keyword>
<feature type="compositionally biased region" description="Polar residues" evidence="9">
    <location>
        <begin position="542"/>
        <end position="562"/>
    </location>
</feature>
<evidence type="ECO:0000256" key="9">
    <source>
        <dbReference type="SAM" id="MobiDB-lite"/>
    </source>
</evidence>
<keyword evidence="4" id="KW-0812">Transmembrane</keyword>
<feature type="region of interest" description="Disordered" evidence="9">
    <location>
        <begin position="542"/>
        <end position="576"/>
    </location>
</feature>
<keyword evidence="7" id="KW-1133">Transmembrane helix</keyword>
<proteinExistence type="predicted"/>
<dbReference type="Gene3D" id="3.80.10.10">
    <property type="entry name" value="Ribonuclease Inhibitor"/>
    <property type="match status" value="4"/>
</dbReference>
<dbReference type="Proteomes" id="UP000735302">
    <property type="component" value="Unassembled WGS sequence"/>
</dbReference>
<comment type="caution">
    <text evidence="11">The sequence shown here is derived from an EMBL/GenBank/DDBJ whole genome shotgun (WGS) entry which is preliminary data.</text>
</comment>
<gene>
    <name evidence="11" type="ORF">PoB_005645900</name>
</gene>
<name>A0AAV4CGP1_9GAST</name>
<keyword evidence="6" id="KW-0677">Repeat</keyword>
<dbReference type="InterPro" id="IPR032675">
    <property type="entry name" value="LRR_dom_sf"/>
</dbReference>
<dbReference type="Pfam" id="PF13855">
    <property type="entry name" value="LRR_8"/>
    <property type="match status" value="4"/>
</dbReference>
<protein>
    <submittedName>
        <fullName evidence="11">Leucine-rich repeat-containing G-protein coupled receptor 4</fullName>
    </submittedName>
</protein>
<dbReference type="AlphaFoldDB" id="A0AAV4CGP1"/>
<feature type="chain" id="PRO_5043618513" evidence="10">
    <location>
        <begin position="43"/>
        <end position="675"/>
    </location>
</feature>
<dbReference type="PROSITE" id="PS51450">
    <property type="entry name" value="LRR"/>
    <property type="match status" value="5"/>
</dbReference>
<dbReference type="SUPFAM" id="SSF52058">
    <property type="entry name" value="L domain-like"/>
    <property type="match status" value="2"/>
</dbReference>
<dbReference type="InterPro" id="IPR050333">
    <property type="entry name" value="SLRP"/>
</dbReference>
<keyword evidence="12" id="KW-1185">Reference proteome</keyword>
<reference evidence="11 12" key="1">
    <citation type="journal article" date="2021" name="Elife">
        <title>Chloroplast acquisition without the gene transfer in kleptoplastic sea slugs, Plakobranchus ocellatus.</title>
        <authorList>
            <person name="Maeda T."/>
            <person name="Takahashi S."/>
            <person name="Yoshida T."/>
            <person name="Shimamura S."/>
            <person name="Takaki Y."/>
            <person name="Nagai Y."/>
            <person name="Toyoda A."/>
            <person name="Suzuki Y."/>
            <person name="Arimoto A."/>
            <person name="Ishii H."/>
            <person name="Satoh N."/>
            <person name="Nishiyama T."/>
            <person name="Hasebe M."/>
            <person name="Maruyama T."/>
            <person name="Minagawa J."/>
            <person name="Obokata J."/>
            <person name="Shigenobu S."/>
        </authorList>
    </citation>
    <scope>NUCLEOTIDE SEQUENCE [LARGE SCALE GENOMIC DNA]</scope>
</reference>
<keyword evidence="2" id="KW-1003">Cell membrane</keyword>
<sequence>MMSQVVSTFQSHVSSTLQQLRPTALTNISIPLLLLLCTPILAAPVDNSSGMQQQQQQNFGGTPCPAACECPGEFYVYCQSAGLENHHLAEIVSQISTSVVLLDLSANQITSLQPEAFKRLPNLQYLYLSANGIEEIPTKAFRCLFWLKHLTLHGNKISSMHADSFFDLIRIQDLNLAENNISQIPQNTFTNLKTLEKLNLEKNSFSELRSYTFLGLESLQLLNISHNALSFVQSNTFANLAKLKHLDLSHNSLDGLSVSALKGLSSLLELNLDWNFIRNMTFLGNSNNFRSSDSGNVIDFQQSLNRLSLSGNRLEKISSQAFSSLVVLRQLILSHNAISILEPEAFADLLLDRLSLKENALNDLDRDVFSGVRRISELDMSANRIAGFSPGIFDTFRQNSPFSIDLSDNLLTYIHTGLFREMRTLRVLNLSGNLISVIDSGALNDLELLEELDLSRNRLVLVTPEMVSGPTETLRKLNLIGNPLKHIQGFTFYDQNDRILIESEAKLSASSSTWAVITWPYKDGSQLYWSLTVTCDSRAISPSQSSSVINTTPDSLNSSPIPENTKDDQRSCKKPADDKVLEPFRNQINISNLRPDTRYTACVLPVFVSPDVVVSQCVHMRTKQGQPPTTQNTIVDGEPSTNSAESQKCFLHFTGFLSLTFALCSSAIRHFLILL</sequence>
<feature type="compositionally biased region" description="Basic and acidic residues" evidence="9">
    <location>
        <begin position="564"/>
        <end position="576"/>
    </location>
</feature>
<feature type="signal peptide" evidence="10">
    <location>
        <begin position="1"/>
        <end position="42"/>
    </location>
</feature>
<evidence type="ECO:0000256" key="5">
    <source>
        <dbReference type="ARBA" id="ARBA00022729"/>
    </source>
</evidence>